<name>A0A9W5U147_9BACI</name>
<dbReference type="PIRSF" id="PIRSF000535">
    <property type="entry name" value="1PFK/6PFK/LacC"/>
    <property type="match status" value="1"/>
</dbReference>
<protein>
    <recommendedName>
        <fullName evidence="6">Tagatose-6-phosphate kinase</fullName>
        <ecNumber evidence="6">2.7.1.144</ecNumber>
    </recommendedName>
</protein>
<dbReference type="SUPFAM" id="SSF53613">
    <property type="entry name" value="Ribokinase-like"/>
    <property type="match status" value="1"/>
</dbReference>
<dbReference type="InterPro" id="IPR029056">
    <property type="entry name" value="Ribokinase-like"/>
</dbReference>
<keyword evidence="3 6" id="KW-0547">Nucleotide-binding</keyword>
<keyword evidence="2 6" id="KW-0808">Transferase</keyword>
<evidence type="ECO:0000259" key="7">
    <source>
        <dbReference type="Pfam" id="PF00294"/>
    </source>
</evidence>
<evidence type="ECO:0000256" key="2">
    <source>
        <dbReference type="ARBA" id="ARBA00022679"/>
    </source>
</evidence>
<evidence type="ECO:0000256" key="4">
    <source>
        <dbReference type="ARBA" id="ARBA00022777"/>
    </source>
</evidence>
<accession>A0A9W5U147</accession>
<dbReference type="Pfam" id="PF00294">
    <property type="entry name" value="PfkB"/>
    <property type="match status" value="1"/>
</dbReference>
<evidence type="ECO:0000256" key="1">
    <source>
        <dbReference type="ARBA" id="ARBA00005380"/>
    </source>
</evidence>
<dbReference type="PANTHER" id="PTHR46566:SF1">
    <property type="entry name" value="1-PHOSPHOFRUCTOKINASE"/>
    <property type="match status" value="1"/>
</dbReference>
<reference evidence="8" key="1">
    <citation type="journal article" date="2014" name="Int. J. Syst. Evol. Microbiol.">
        <title>Complete genome sequence of Corynebacterium casei LMG S-19264T (=DSM 44701T), isolated from a smear-ripened cheese.</title>
        <authorList>
            <consortium name="US DOE Joint Genome Institute (JGI-PGF)"/>
            <person name="Walter F."/>
            <person name="Albersmeier A."/>
            <person name="Kalinowski J."/>
            <person name="Ruckert C."/>
        </authorList>
    </citation>
    <scope>NUCLEOTIDE SEQUENCE</scope>
    <source>
        <strain evidence="8">CGMCC 1.15454</strain>
    </source>
</reference>
<dbReference type="CDD" id="cd01164">
    <property type="entry name" value="FruK_PfkB_like"/>
    <property type="match status" value="1"/>
</dbReference>
<gene>
    <name evidence="8" type="ORF">GCM10011409_40090</name>
</gene>
<dbReference type="InterPro" id="IPR017583">
    <property type="entry name" value="Tagatose/fructose_Pkinase"/>
</dbReference>
<keyword evidence="9" id="KW-1185">Reference proteome</keyword>
<evidence type="ECO:0000256" key="6">
    <source>
        <dbReference type="PIRNR" id="PIRNR000535"/>
    </source>
</evidence>
<dbReference type="InterPro" id="IPR011611">
    <property type="entry name" value="PfkB_dom"/>
</dbReference>
<dbReference type="EMBL" id="BMJD01000050">
    <property type="protein sequence ID" value="GGB58610.1"/>
    <property type="molecule type" value="Genomic_DNA"/>
</dbReference>
<keyword evidence="5 6" id="KW-0067">ATP-binding</keyword>
<comment type="catalytic activity">
    <reaction evidence="6">
        <text>D-tagatofuranose 6-phosphate + ATP = D-tagatofuranose 1,6-bisphosphate + ADP + H(+)</text>
        <dbReference type="Rhea" id="RHEA:12420"/>
        <dbReference type="ChEBI" id="CHEBI:15378"/>
        <dbReference type="ChEBI" id="CHEBI:30616"/>
        <dbReference type="ChEBI" id="CHEBI:58694"/>
        <dbReference type="ChEBI" id="CHEBI:58695"/>
        <dbReference type="ChEBI" id="CHEBI:456216"/>
        <dbReference type="EC" id="2.7.1.144"/>
    </reaction>
</comment>
<comment type="similarity">
    <text evidence="6">Belongs to the carbohydrate kinase PfkB family. LacC subfamily.</text>
</comment>
<sequence>MIYTITLNPAIDRLLYLEEVMESRKTNRIIDVAYDIGGKGTHGSYTISKLGVDNVALGFMGDLNADKFQQVLTSKKITHDFCLVKGQATRECYIVIDRNTSGTTMLTEKGLTIPRHSVERFLDMLKTRVNSNDMVLIAGSLPTGFELPDLEKMIKILKEAGCFIACDLSGETLKMAVELNVDFIKPNEFELTDLNEDGKDQIDFLRSLNNKIKYVVASLGEDGSYCIYNQEVYKVIPPKVKELNDTGAGDCFVGAFLAGVSKGYSIKETIRLASACAASKVTHSDSSTFDLEDVEKLKTQVEINRI</sequence>
<feature type="domain" description="Carbohydrate kinase PfkB" evidence="7">
    <location>
        <begin position="8"/>
        <end position="288"/>
    </location>
</feature>
<dbReference type="Proteomes" id="UP000621492">
    <property type="component" value="Unassembled WGS sequence"/>
</dbReference>
<keyword evidence="4 8" id="KW-0418">Kinase</keyword>
<dbReference type="Gene3D" id="3.40.1190.20">
    <property type="match status" value="1"/>
</dbReference>
<dbReference type="GO" id="GO:0005829">
    <property type="term" value="C:cytosol"/>
    <property type="evidence" value="ECO:0007669"/>
    <property type="project" value="TreeGrafter"/>
</dbReference>
<dbReference type="AlphaFoldDB" id="A0A9W5U147"/>
<dbReference type="GO" id="GO:0009024">
    <property type="term" value="F:tagatose-6-phosphate kinase activity"/>
    <property type="evidence" value="ECO:0007669"/>
    <property type="project" value="UniProtKB-EC"/>
</dbReference>
<comment type="similarity">
    <text evidence="1">Belongs to the carbohydrate kinase pfkB family.</text>
</comment>
<organism evidence="8 9">
    <name type="scientific">Lentibacillus populi</name>
    <dbReference type="NCBI Taxonomy" id="1827502"/>
    <lineage>
        <taxon>Bacteria</taxon>
        <taxon>Bacillati</taxon>
        <taxon>Bacillota</taxon>
        <taxon>Bacilli</taxon>
        <taxon>Bacillales</taxon>
        <taxon>Bacillaceae</taxon>
        <taxon>Lentibacillus</taxon>
    </lineage>
</organism>
<dbReference type="PANTHER" id="PTHR46566">
    <property type="entry name" value="1-PHOSPHOFRUCTOKINASE-RELATED"/>
    <property type="match status" value="1"/>
</dbReference>
<evidence type="ECO:0000256" key="3">
    <source>
        <dbReference type="ARBA" id="ARBA00022741"/>
    </source>
</evidence>
<evidence type="ECO:0000256" key="5">
    <source>
        <dbReference type="ARBA" id="ARBA00022840"/>
    </source>
</evidence>
<keyword evidence="6" id="KW-0423">Lactose metabolism</keyword>
<dbReference type="GO" id="GO:0005988">
    <property type="term" value="P:lactose metabolic process"/>
    <property type="evidence" value="ECO:0007669"/>
    <property type="project" value="UniProtKB-KW"/>
</dbReference>
<dbReference type="GO" id="GO:0005524">
    <property type="term" value="F:ATP binding"/>
    <property type="evidence" value="ECO:0007669"/>
    <property type="project" value="UniProtKB-KW"/>
</dbReference>
<evidence type="ECO:0000313" key="8">
    <source>
        <dbReference type="EMBL" id="GGB58610.1"/>
    </source>
</evidence>
<dbReference type="RefSeq" id="WP_188725764.1">
    <property type="nucleotide sequence ID" value="NZ_BMJD01000050.1"/>
</dbReference>
<dbReference type="GO" id="GO:0008443">
    <property type="term" value="F:phosphofructokinase activity"/>
    <property type="evidence" value="ECO:0007669"/>
    <property type="project" value="TreeGrafter"/>
</dbReference>
<reference evidence="8" key="2">
    <citation type="submission" date="2020-09" db="EMBL/GenBank/DDBJ databases">
        <authorList>
            <person name="Sun Q."/>
            <person name="Zhou Y."/>
        </authorList>
    </citation>
    <scope>NUCLEOTIDE SEQUENCE</scope>
    <source>
        <strain evidence="8">CGMCC 1.15454</strain>
    </source>
</reference>
<comment type="pathway">
    <text evidence="6">Carbohydrate metabolism; D-tagatose 6-phosphate degradation; D-glyceraldehyde 3-phosphate and glycerone phosphate from D-tagatose 6-phosphate: step 1/2.</text>
</comment>
<comment type="caution">
    <text evidence="8">The sequence shown here is derived from an EMBL/GenBank/DDBJ whole genome shotgun (WGS) entry which is preliminary data.</text>
</comment>
<evidence type="ECO:0000313" key="9">
    <source>
        <dbReference type="Proteomes" id="UP000621492"/>
    </source>
</evidence>
<proteinExistence type="inferred from homology"/>
<dbReference type="EC" id="2.7.1.144" evidence="6"/>
<dbReference type="NCBIfam" id="TIGR03168">
    <property type="entry name" value="1-PFK"/>
    <property type="match status" value="1"/>
</dbReference>